<evidence type="ECO:0000256" key="8">
    <source>
        <dbReference type="SAM" id="Phobius"/>
    </source>
</evidence>
<dbReference type="PANTHER" id="PTHR11802:SF3">
    <property type="entry name" value="RETINOID-INDUCIBLE SERINE CARBOXYPEPTIDASE"/>
    <property type="match status" value="1"/>
</dbReference>
<evidence type="ECO:0000256" key="2">
    <source>
        <dbReference type="ARBA" id="ARBA00022645"/>
    </source>
</evidence>
<dbReference type="GO" id="GO:0006508">
    <property type="term" value="P:proteolysis"/>
    <property type="evidence" value="ECO:0007669"/>
    <property type="project" value="UniProtKB-KW"/>
</dbReference>
<dbReference type="GO" id="GO:0004185">
    <property type="term" value="F:serine-type carboxypeptidase activity"/>
    <property type="evidence" value="ECO:0007669"/>
    <property type="project" value="UniProtKB-UniRule"/>
</dbReference>
<dbReference type="CDD" id="cd02981">
    <property type="entry name" value="PDI_b_family"/>
    <property type="match status" value="1"/>
</dbReference>
<evidence type="ECO:0000256" key="3">
    <source>
        <dbReference type="ARBA" id="ARBA00022670"/>
    </source>
</evidence>
<gene>
    <name evidence="9" type="ORF">C1SCF055_LOCUS14582</name>
</gene>
<name>A0A9P1C9W3_9DINO</name>
<feature type="signal peptide" evidence="7">
    <location>
        <begin position="1"/>
        <end position="16"/>
    </location>
</feature>
<reference evidence="10" key="2">
    <citation type="submission" date="2024-04" db="EMBL/GenBank/DDBJ databases">
        <authorList>
            <person name="Chen Y."/>
            <person name="Shah S."/>
            <person name="Dougan E. K."/>
            <person name="Thang M."/>
            <person name="Chan C."/>
        </authorList>
    </citation>
    <scope>NUCLEOTIDE SEQUENCE [LARGE SCALE GENOMIC DNA]</scope>
</reference>
<keyword evidence="8" id="KW-1133">Transmembrane helix</keyword>
<comment type="caution">
    <text evidence="9">The sequence shown here is derived from an EMBL/GenBank/DDBJ whole genome shotgun (WGS) entry which is preliminary data.</text>
</comment>
<dbReference type="InterPro" id="IPR018202">
    <property type="entry name" value="Ser_caboxypep_ser_AS"/>
</dbReference>
<keyword evidence="11" id="KW-1185">Reference proteome</keyword>
<dbReference type="PRINTS" id="PR00724">
    <property type="entry name" value="CRBOXYPTASEC"/>
</dbReference>
<dbReference type="EMBL" id="CAMXCT020001152">
    <property type="protein sequence ID" value="CAL1140673.1"/>
    <property type="molecule type" value="Genomic_DNA"/>
</dbReference>
<dbReference type="PROSITE" id="PS00131">
    <property type="entry name" value="CARBOXYPEPT_SER_SER"/>
    <property type="match status" value="1"/>
</dbReference>
<keyword evidence="4 7" id="KW-0732">Signal</keyword>
<accession>A0A9P1C9W3</accession>
<dbReference type="OrthoDB" id="433625at2759"/>
<dbReference type="EMBL" id="CAMXCT010001152">
    <property type="protein sequence ID" value="CAI3987298.1"/>
    <property type="molecule type" value="Genomic_DNA"/>
</dbReference>
<keyword evidence="8" id="KW-0472">Membrane</keyword>
<dbReference type="InterPro" id="IPR029058">
    <property type="entry name" value="AB_hydrolase_fold"/>
</dbReference>
<organism evidence="9">
    <name type="scientific">Cladocopium goreaui</name>
    <dbReference type="NCBI Taxonomy" id="2562237"/>
    <lineage>
        <taxon>Eukaryota</taxon>
        <taxon>Sar</taxon>
        <taxon>Alveolata</taxon>
        <taxon>Dinophyceae</taxon>
        <taxon>Suessiales</taxon>
        <taxon>Symbiodiniaceae</taxon>
        <taxon>Cladocopium</taxon>
    </lineage>
</organism>
<dbReference type="AlphaFoldDB" id="A0A9P1C9W3"/>
<protein>
    <recommendedName>
        <fullName evidence="7">Carboxypeptidase</fullName>
        <ecNumber evidence="7">3.4.16.-</ecNumber>
    </recommendedName>
</protein>
<evidence type="ECO:0000256" key="7">
    <source>
        <dbReference type="RuleBase" id="RU361156"/>
    </source>
</evidence>
<evidence type="ECO:0000256" key="5">
    <source>
        <dbReference type="ARBA" id="ARBA00022801"/>
    </source>
</evidence>
<evidence type="ECO:0000256" key="4">
    <source>
        <dbReference type="ARBA" id="ARBA00022729"/>
    </source>
</evidence>
<keyword evidence="6" id="KW-0325">Glycoprotein</keyword>
<dbReference type="PANTHER" id="PTHR11802">
    <property type="entry name" value="SERINE PROTEASE FAMILY S10 SERINE CARBOXYPEPTIDASE"/>
    <property type="match status" value="1"/>
</dbReference>
<dbReference type="SUPFAM" id="SSF53474">
    <property type="entry name" value="alpha/beta-Hydrolases"/>
    <property type="match status" value="1"/>
</dbReference>
<keyword evidence="5 7" id="KW-0378">Hydrolase</keyword>
<feature type="transmembrane region" description="Helical" evidence="8">
    <location>
        <begin position="535"/>
        <end position="551"/>
    </location>
</feature>
<dbReference type="Gene3D" id="3.40.30.10">
    <property type="entry name" value="Glutaredoxin"/>
    <property type="match status" value="1"/>
</dbReference>
<evidence type="ECO:0000313" key="11">
    <source>
        <dbReference type="Proteomes" id="UP001152797"/>
    </source>
</evidence>
<dbReference type="Pfam" id="PF00450">
    <property type="entry name" value="Peptidase_S10"/>
    <property type="match status" value="1"/>
</dbReference>
<dbReference type="CDD" id="cd02947">
    <property type="entry name" value="TRX_family"/>
    <property type="match status" value="1"/>
</dbReference>
<sequence>MARWLLTVSTVSALLALGSDVVTELPGAGKLRNRHFAGYAEVNATTDRQMFYWFVEAAAGNVPDVTPTLIWMNGGPGASSIMGLLVENIGPLTMSPTDGTLKENPHAWSNDYNLMIIDNPVGSGYSYTGKKSYVSSEKEMREDFYAALKAFFSMHPEYKRNPLWVTGESYGGKYVPNVAYEIQLRKELNLKGVIIGNGVYSGKIQNPTVPDFAYSHGLIDEHFYKVYQDKAAHCVSLIEAGQLKEAEQYCEDSVRALYASNETAGGVFYYDVGLSDAGFLDVVTNKLSDYLNSEATRAALHVGNRTTWTQADETGPVAEALLDDFETEQGMRAIEALLEKGFQVVSYNGVRDGSVCNHIGNLLSLKALEWHGQAQFVNASTEPWRPLGKLAGYKRSAKSLTYYTLLNTGHLVPMIVPDVMLTLVKKTVGSGEPSQLVICPSLRSPEICCEWQPFCTLLDVPWWHGTEGHSSGELREKSTAVSKNFIALMNEMAHHTLKDRRGEDVKFDDQPEVPQHEDIVLRLWRRLPETPLPNLYWVGGIFTAFWAYRMWGSFNRLMVIRYADINYQLRRPDVLANKVVALKYLALPLTLVPLLMLGGVAFSAWWCSSEVWKASAIWGWWLEQLRGFILMLEDDHGATMRLQQSMRFARPWRLGLALVAAEPCQDRLGDDPVVQFTAEACSCCYDLDKFIQDNDYVYALFYSAKGRLNIDIRAKFEQLAREWKWSRIHFGRIDVDKDRDMSKRWVESNMVPTNVMYKFGRPVEVKPKDFEVIRDKYQGNPDGQKWMLTKYMGEDAQGSNLHYATVLPSMKKHSKFLKNNQVAIIGYFKKEGDREHKVYLEAIWKLFQHVDKDDIGAGIGSVFAQSVLKQVSTKPPSIVLYLDGKVMPLDGYKAMVERWTVQAVVDFIKQYNVLSFIESEHVSGEL</sequence>
<feature type="chain" id="PRO_5043082695" description="Carboxypeptidase" evidence="7">
    <location>
        <begin position="17"/>
        <end position="926"/>
    </location>
</feature>
<proteinExistence type="inferred from homology"/>
<keyword evidence="3 7" id="KW-0645">Protease</keyword>
<keyword evidence="8" id="KW-0812">Transmembrane</keyword>
<evidence type="ECO:0000256" key="1">
    <source>
        <dbReference type="ARBA" id="ARBA00009431"/>
    </source>
</evidence>
<dbReference type="InterPro" id="IPR001563">
    <property type="entry name" value="Peptidase_S10"/>
</dbReference>
<dbReference type="Gene3D" id="3.40.50.1820">
    <property type="entry name" value="alpha/beta hydrolase"/>
    <property type="match status" value="1"/>
</dbReference>
<dbReference type="Proteomes" id="UP001152797">
    <property type="component" value="Unassembled WGS sequence"/>
</dbReference>
<comment type="similarity">
    <text evidence="1 7">Belongs to the peptidase S10 family.</text>
</comment>
<dbReference type="InterPro" id="IPR036249">
    <property type="entry name" value="Thioredoxin-like_sf"/>
</dbReference>
<reference evidence="9" key="1">
    <citation type="submission" date="2022-10" db="EMBL/GenBank/DDBJ databases">
        <authorList>
            <person name="Chen Y."/>
            <person name="Dougan E. K."/>
            <person name="Chan C."/>
            <person name="Rhodes N."/>
            <person name="Thang M."/>
        </authorList>
    </citation>
    <scope>NUCLEOTIDE SEQUENCE</scope>
</reference>
<evidence type="ECO:0000313" key="9">
    <source>
        <dbReference type="EMBL" id="CAI3987298.1"/>
    </source>
</evidence>
<dbReference type="EC" id="3.4.16.-" evidence="7"/>
<dbReference type="SUPFAM" id="SSF52833">
    <property type="entry name" value="Thioredoxin-like"/>
    <property type="match status" value="2"/>
</dbReference>
<feature type="transmembrane region" description="Helical" evidence="8">
    <location>
        <begin position="584"/>
        <end position="606"/>
    </location>
</feature>
<keyword evidence="2 7" id="KW-0121">Carboxypeptidase</keyword>
<evidence type="ECO:0000313" key="10">
    <source>
        <dbReference type="EMBL" id="CAL1140673.1"/>
    </source>
</evidence>
<evidence type="ECO:0000256" key="6">
    <source>
        <dbReference type="ARBA" id="ARBA00023180"/>
    </source>
</evidence>
<dbReference type="EMBL" id="CAMXCT030001152">
    <property type="protein sequence ID" value="CAL4774610.1"/>
    <property type="molecule type" value="Genomic_DNA"/>
</dbReference>